<accession>A0A2K9LKH9</accession>
<dbReference type="Proteomes" id="UP000235116">
    <property type="component" value="Chromosome"/>
</dbReference>
<keyword evidence="1" id="KW-0812">Transmembrane</keyword>
<keyword evidence="1" id="KW-0472">Membrane</keyword>
<evidence type="ECO:0000313" key="3">
    <source>
        <dbReference type="Proteomes" id="UP000235116"/>
    </source>
</evidence>
<keyword evidence="3" id="KW-1185">Reference proteome</keyword>
<dbReference type="Pfam" id="PF09933">
    <property type="entry name" value="DUF2165"/>
    <property type="match status" value="1"/>
</dbReference>
<evidence type="ECO:0000313" key="2">
    <source>
        <dbReference type="EMBL" id="AUM12866.1"/>
    </source>
</evidence>
<dbReference type="EMBL" id="CP022684">
    <property type="protein sequence ID" value="AUM12866.1"/>
    <property type="molecule type" value="Genomic_DNA"/>
</dbReference>
<dbReference type="RefSeq" id="WP_101894248.1">
    <property type="nucleotide sequence ID" value="NZ_CP022684.1"/>
</dbReference>
<gene>
    <name evidence="2" type="ORF">Kalk_10725</name>
</gene>
<evidence type="ECO:0000256" key="1">
    <source>
        <dbReference type="SAM" id="Phobius"/>
    </source>
</evidence>
<dbReference type="InterPro" id="IPR018681">
    <property type="entry name" value="DUF2165_transmembrane"/>
</dbReference>
<keyword evidence="1" id="KW-1133">Transmembrane helix</keyword>
<proteinExistence type="predicted"/>
<dbReference type="OrthoDB" id="4230235at2"/>
<name>A0A2K9LKH9_9GAMM</name>
<dbReference type="AlphaFoldDB" id="A0A2K9LKH9"/>
<evidence type="ECO:0008006" key="4">
    <source>
        <dbReference type="Google" id="ProtNLM"/>
    </source>
</evidence>
<feature type="transmembrane region" description="Helical" evidence="1">
    <location>
        <begin position="6"/>
        <end position="26"/>
    </location>
</feature>
<sequence length="165" mass="18297">MTLDAFWLAKAIVFGGLGSWLLLAALNNLMDANTNITLLRRMMRMDAIREDGILGQGLLVRAIKSDARVPLLLRIVALTQLSIATTLMLVALAMAAVGLQLGRVDSVWLTDVATLSVSAFLSLWFFFLIGGLWFGYWIKMGSVQIVHFIMLMFGFLLLLLLRIPI</sequence>
<dbReference type="KEGG" id="kak:Kalk_10725"/>
<protein>
    <recommendedName>
        <fullName evidence="4">DUF2165 domain-containing protein</fullName>
    </recommendedName>
</protein>
<reference evidence="3" key="1">
    <citation type="submission" date="2017-08" db="EMBL/GenBank/DDBJ databases">
        <title>Direct submision.</title>
        <authorList>
            <person name="Kim S.-J."/>
            <person name="Rhee S.-K."/>
        </authorList>
    </citation>
    <scope>NUCLEOTIDE SEQUENCE [LARGE SCALE GENOMIC DNA]</scope>
    <source>
        <strain evidence="3">GI5</strain>
    </source>
</reference>
<organism evidence="2 3">
    <name type="scientific">Ketobacter alkanivorans</name>
    <dbReference type="NCBI Taxonomy" id="1917421"/>
    <lineage>
        <taxon>Bacteria</taxon>
        <taxon>Pseudomonadati</taxon>
        <taxon>Pseudomonadota</taxon>
        <taxon>Gammaproteobacteria</taxon>
        <taxon>Pseudomonadales</taxon>
        <taxon>Ketobacteraceae</taxon>
        <taxon>Ketobacter</taxon>
    </lineage>
</organism>
<feature type="transmembrane region" description="Helical" evidence="1">
    <location>
        <begin position="117"/>
        <end position="138"/>
    </location>
</feature>
<feature type="transmembrane region" description="Helical" evidence="1">
    <location>
        <begin position="145"/>
        <end position="163"/>
    </location>
</feature>
<feature type="transmembrane region" description="Helical" evidence="1">
    <location>
        <begin position="71"/>
        <end position="97"/>
    </location>
</feature>